<accession>A0A9W9HFU5</accession>
<gene>
    <name evidence="2" type="ORF">N7515_000684</name>
    <name evidence="3" type="ORF">N7515_001207</name>
</gene>
<feature type="region of interest" description="Disordered" evidence="1">
    <location>
        <begin position="1"/>
        <end position="45"/>
    </location>
</feature>
<protein>
    <submittedName>
        <fullName evidence="2">Uncharacterized protein</fullName>
    </submittedName>
</protein>
<dbReference type="RefSeq" id="XP_056526594.1">
    <property type="nucleotide sequence ID" value="XM_056661428.1"/>
</dbReference>
<evidence type="ECO:0000313" key="4">
    <source>
        <dbReference type="Proteomes" id="UP001149079"/>
    </source>
</evidence>
<comment type="caution">
    <text evidence="2">The sequence shown here is derived from an EMBL/GenBank/DDBJ whole genome shotgun (WGS) entry which is preliminary data.</text>
</comment>
<reference evidence="2" key="1">
    <citation type="submission" date="2022-11" db="EMBL/GenBank/DDBJ databases">
        <authorList>
            <person name="Petersen C."/>
        </authorList>
    </citation>
    <scope>NUCLEOTIDE SEQUENCE</scope>
    <source>
        <strain evidence="2">IBT 22155</strain>
    </source>
</reference>
<keyword evidence="4" id="KW-1185">Reference proteome</keyword>
<dbReference type="AlphaFoldDB" id="A0A9W9HFU5"/>
<feature type="compositionally biased region" description="Low complexity" evidence="1">
    <location>
        <begin position="1"/>
        <end position="32"/>
    </location>
</feature>
<evidence type="ECO:0000313" key="3">
    <source>
        <dbReference type="EMBL" id="KAJ5146643.1"/>
    </source>
</evidence>
<dbReference type="GeneID" id="81400598"/>
<sequence length="60" mass="5938">MPTASASAPASASATAIPTATAAAEATTATPTMLPPPEGTFNTREQLPGLGQWAFHASIV</sequence>
<evidence type="ECO:0000256" key="1">
    <source>
        <dbReference type="SAM" id="MobiDB-lite"/>
    </source>
</evidence>
<name>A0A9W9HFU5_9EURO</name>
<dbReference type="Proteomes" id="UP001149079">
    <property type="component" value="Unassembled WGS sequence"/>
</dbReference>
<reference evidence="2" key="2">
    <citation type="journal article" date="2023" name="IMA Fungus">
        <title>Comparative genomic study of the Penicillium genus elucidates a diverse pangenome and 15 lateral gene transfer events.</title>
        <authorList>
            <person name="Petersen C."/>
            <person name="Sorensen T."/>
            <person name="Nielsen M.R."/>
            <person name="Sondergaard T.E."/>
            <person name="Sorensen J.L."/>
            <person name="Fitzpatrick D.A."/>
            <person name="Frisvad J.C."/>
            <person name="Nielsen K.L."/>
        </authorList>
    </citation>
    <scope>NUCLEOTIDE SEQUENCE</scope>
    <source>
        <strain evidence="2">IBT 22155</strain>
    </source>
</reference>
<proteinExistence type="predicted"/>
<dbReference type="EMBL" id="JAPQKL010000001">
    <property type="protein sequence ID" value="KAJ5146643.1"/>
    <property type="molecule type" value="Genomic_DNA"/>
</dbReference>
<organism evidence="2 4">
    <name type="scientific">Penicillium bovifimosum</name>
    <dbReference type="NCBI Taxonomy" id="126998"/>
    <lineage>
        <taxon>Eukaryota</taxon>
        <taxon>Fungi</taxon>
        <taxon>Dikarya</taxon>
        <taxon>Ascomycota</taxon>
        <taxon>Pezizomycotina</taxon>
        <taxon>Eurotiomycetes</taxon>
        <taxon>Eurotiomycetidae</taxon>
        <taxon>Eurotiales</taxon>
        <taxon>Aspergillaceae</taxon>
        <taxon>Penicillium</taxon>
    </lineage>
</organism>
<evidence type="ECO:0000313" key="2">
    <source>
        <dbReference type="EMBL" id="KAJ5146120.1"/>
    </source>
</evidence>
<dbReference type="EMBL" id="JAPQKL010000001">
    <property type="protein sequence ID" value="KAJ5146120.1"/>
    <property type="molecule type" value="Genomic_DNA"/>
</dbReference>